<keyword evidence="9" id="KW-0106">Calcium</keyword>
<evidence type="ECO:0000256" key="9">
    <source>
        <dbReference type="ARBA" id="ARBA00022837"/>
    </source>
</evidence>
<comment type="cofactor">
    <cofactor evidence="1">
        <name>Ca(2+)</name>
        <dbReference type="ChEBI" id="CHEBI:29108"/>
    </cofactor>
</comment>
<evidence type="ECO:0000256" key="12">
    <source>
        <dbReference type="ARBA" id="ARBA00022989"/>
    </source>
</evidence>
<protein>
    <recommendedName>
        <fullName evidence="5">apyrase</fullName>
        <ecNumber evidence="5">3.6.1.5</ecNumber>
    </recommendedName>
</protein>
<evidence type="ECO:0000256" key="1">
    <source>
        <dbReference type="ARBA" id="ARBA00001913"/>
    </source>
</evidence>
<reference evidence="21" key="2">
    <citation type="submission" date="2025-08" db="UniProtKB">
        <authorList>
            <consortium name="Ensembl"/>
        </authorList>
    </citation>
    <scope>IDENTIFICATION</scope>
</reference>
<dbReference type="Gene3D" id="3.30.420.40">
    <property type="match status" value="1"/>
</dbReference>
<comment type="similarity">
    <text evidence="4 18">Belongs to the GDA1/CD39 NTPase family.</text>
</comment>
<name>A0A8C2NXN0_CAPHI</name>
<evidence type="ECO:0000256" key="8">
    <source>
        <dbReference type="ARBA" id="ARBA00022801"/>
    </source>
</evidence>
<keyword evidence="11" id="KW-0460">Magnesium</keyword>
<evidence type="ECO:0000256" key="5">
    <source>
        <dbReference type="ARBA" id="ARBA00012148"/>
    </source>
</evidence>
<evidence type="ECO:0000256" key="16">
    <source>
        <dbReference type="PIRSR" id="PIRSR600407-1"/>
    </source>
</evidence>
<evidence type="ECO:0000256" key="2">
    <source>
        <dbReference type="ARBA" id="ARBA00001946"/>
    </source>
</evidence>
<comment type="cofactor">
    <cofactor evidence="2">
        <name>Mg(2+)</name>
        <dbReference type="ChEBI" id="CHEBI:18420"/>
    </cofactor>
</comment>
<evidence type="ECO:0000256" key="4">
    <source>
        <dbReference type="ARBA" id="ARBA00009283"/>
    </source>
</evidence>
<dbReference type="PROSITE" id="PS01238">
    <property type="entry name" value="GDA1_CD39_NTPASE"/>
    <property type="match status" value="1"/>
</dbReference>
<evidence type="ECO:0000256" key="10">
    <source>
        <dbReference type="ARBA" id="ARBA00022840"/>
    </source>
</evidence>
<dbReference type="InterPro" id="IPR000407">
    <property type="entry name" value="GDA1_CD39_NTPase"/>
</dbReference>
<evidence type="ECO:0000256" key="14">
    <source>
        <dbReference type="ARBA" id="ARBA00023157"/>
    </source>
</evidence>
<dbReference type="GO" id="GO:0045134">
    <property type="term" value="F:UDP phosphatase activity"/>
    <property type="evidence" value="ECO:0007669"/>
    <property type="project" value="TreeGrafter"/>
</dbReference>
<dbReference type="AlphaFoldDB" id="A0A8C2NXN0"/>
<dbReference type="GO" id="GO:0005886">
    <property type="term" value="C:plasma membrane"/>
    <property type="evidence" value="ECO:0007669"/>
    <property type="project" value="TreeGrafter"/>
</dbReference>
<keyword evidence="13 20" id="KW-0472">Membrane</keyword>
<evidence type="ECO:0000256" key="15">
    <source>
        <dbReference type="ARBA" id="ARBA00023180"/>
    </source>
</evidence>
<dbReference type="Gene3D" id="3.30.420.150">
    <property type="entry name" value="Exopolyphosphatase. Domain 2"/>
    <property type="match status" value="1"/>
</dbReference>
<dbReference type="Pfam" id="PF01150">
    <property type="entry name" value="GDA1_CD39"/>
    <property type="match status" value="1"/>
</dbReference>
<keyword evidence="8 18" id="KW-0378">Hydrolase</keyword>
<dbReference type="Ensembl" id="ENSCHIT00010014543.1">
    <property type="protein sequence ID" value="ENSCHIP00010010280.1"/>
    <property type="gene ID" value="ENSCHIG00010007679.1"/>
</dbReference>
<dbReference type="GO" id="GO:0004050">
    <property type="term" value="F:apyrase activity"/>
    <property type="evidence" value="ECO:0007669"/>
    <property type="project" value="UniProtKB-EC"/>
</dbReference>
<dbReference type="PANTHER" id="PTHR11782">
    <property type="entry name" value="ADENOSINE/GUANOSINE DIPHOSPHATASE"/>
    <property type="match status" value="1"/>
</dbReference>
<dbReference type="FunFam" id="3.30.420.150:FF:000002">
    <property type="entry name" value="Ectonucleoside triphosphate diphosphohydrolase 1"/>
    <property type="match status" value="1"/>
</dbReference>
<keyword evidence="6 20" id="KW-0812">Transmembrane</keyword>
<keyword evidence="7 17" id="KW-0547">Nucleotide-binding</keyword>
<keyword evidence="14" id="KW-1015">Disulfide bond</keyword>
<comment type="subcellular location">
    <subcellularLocation>
        <location evidence="3">Membrane</location>
        <topology evidence="3">Multi-pass membrane protein</topology>
    </subcellularLocation>
</comment>
<dbReference type="CDD" id="cd24111">
    <property type="entry name" value="ASKHA_NBD_NTPDase2"/>
    <property type="match status" value="1"/>
</dbReference>
<evidence type="ECO:0000256" key="17">
    <source>
        <dbReference type="PIRSR" id="PIRSR600407-2"/>
    </source>
</evidence>
<dbReference type="EC" id="3.6.1.5" evidence="5"/>
<keyword evidence="12 20" id="KW-1133">Transmembrane helix</keyword>
<evidence type="ECO:0000256" key="11">
    <source>
        <dbReference type="ARBA" id="ARBA00022842"/>
    </source>
</evidence>
<evidence type="ECO:0000256" key="3">
    <source>
        <dbReference type="ARBA" id="ARBA00004141"/>
    </source>
</evidence>
<evidence type="ECO:0000256" key="18">
    <source>
        <dbReference type="RuleBase" id="RU003833"/>
    </source>
</evidence>
<evidence type="ECO:0000256" key="6">
    <source>
        <dbReference type="ARBA" id="ARBA00022692"/>
    </source>
</evidence>
<dbReference type="GO" id="GO:0005524">
    <property type="term" value="F:ATP binding"/>
    <property type="evidence" value="ECO:0007669"/>
    <property type="project" value="UniProtKB-KW"/>
</dbReference>
<reference evidence="21" key="1">
    <citation type="submission" date="2019-03" db="EMBL/GenBank/DDBJ databases">
        <title>Genome sequencing and reference-guided assembly of Black Bengal Goat (Capra hircus).</title>
        <authorList>
            <person name="Siddiki A.Z."/>
            <person name="Baten A."/>
            <person name="Billah M."/>
            <person name="Alam M.A.U."/>
            <person name="Shawrob K.S.M."/>
            <person name="Saha S."/>
            <person name="Chowdhury M."/>
            <person name="Rahman A.H."/>
            <person name="Stear M."/>
            <person name="Miah G."/>
            <person name="Das G.B."/>
            <person name="Hossain M.M."/>
            <person name="Kumkum M."/>
            <person name="Islam M.S."/>
            <person name="Mollah A.M."/>
            <person name="Ahsan A."/>
            <person name="Tusar F."/>
            <person name="Khan M.K.I."/>
        </authorList>
    </citation>
    <scope>NUCLEOTIDE SEQUENCE [LARGE SCALE GENOMIC DNA]</scope>
</reference>
<accession>A0A8C2NXN0</accession>
<feature type="region of interest" description="Disordered" evidence="19">
    <location>
        <begin position="1"/>
        <end position="76"/>
    </location>
</feature>
<proteinExistence type="inferred from homology"/>
<sequence>MTLGQSRQEGERGQRAGFLGCGRGAERGGAGDSATETHLRSGRAGGGRAVPPWAWPPLTAPRPGCQPHGSPTSLSLPAPRRRAVHARPACAPMAGKALSLLPPLLLAAAGLAGLLLLCVPTRDIREPPALKYGIVLDAGSSHTAMFIYKWPADKENDTGIVGQHSSCAVRGGGISSYADNPSGAGQSLVECLNQALRDVPEERHASTPLYLGATAGMRLLNLTSPEASASVLAAVTQTLTQYPFDFRGARILSGQDEGVFGWVTANYLLENFIKYGWVGRWFRPRKGTLGAMDLGGASTQITFETASPAEDPANEVQLRLYGQRYRVYTHSFLCYGRDQVLRRLLASALQTHGSHPCWPQGYSTHVMLREVFESPCTAAQRPRAFNGSTRVSLAGSSDPTLCRGLVSQLFNASFCRFSRCSFSGVFQPPVAGKFIAFSAFFYTMDFLRTVMGLPVATLQQLEVAVVTVCNQTWSELQARAPDHRARLPDYCAGAMFVQQLLSRGYGFDERSFGGVTFQKKAGDTAVGWALGYMLNLTNLIPADPPGLRKGTDFSSWVVLLLLFAAMLLAAFALLLYQARATKSARTI</sequence>
<organism evidence="21">
    <name type="scientific">Capra hircus</name>
    <name type="common">Goat</name>
    <dbReference type="NCBI Taxonomy" id="9925"/>
    <lineage>
        <taxon>Eukaryota</taxon>
        <taxon>Metazoa</taxon>
        <taxon>Chordata</taxon>
        <taxon>Craniata</taxon>
        <taxon>Vertebrata</taxon>
        <taxon>Euteleostomi</taxon>
        <taxon>Mammalia</taxon>
        <taxon>Eutheria</taxon>
        <taxon>Laurasiatheria</taxon>
        <taxon>Artiodactyla</taxon>
        <taxon>Ruminantia</taxon>
        <taxon>Pecora</taxon>
        <taxon>Bovidae</taxon>
        <taxon>Caprinae</taxon>
        <taxon>Capra</taxon>
    </lineage>
</organism>
<keyword evidence="10 17" id="KW-0067">ATP-binding</keyword>
<dbReference type="GO" id="GO:0004382">
    <property type="term" value="F:GDP phosphatase activity"/>
    <property type="evidence" value="ECO:0007669"/>
    <property type="project" value="TreeGrafter"/>
</dbReference>
<feature type="active site" description="Proton acceptor" evidence="16">
    <location>
        <position position="257"/>
    </location>
</feature>
<dbReference type="GO" id="GO:0017111">
    <property type="term" value="F:ribonucleoside triphosphate phosphatase activity"/>
    <property type="evidence" value="ECO:0007669"/>
    <property type="project" value="UniProtKB-ARBA"/>
</dbReference>
<evidence type="ECO:0000256" key="19">
    <source>
        <dbReference type="SAM" id="MobiDB-lite"/>
    </source>
</evidence>
<feature type="transmembrane region" description="Helical" evidence="20">
    <location>
        <begin position="553"/>
        <end position="576"/>
    </location>
</feature>
<evidence type="ECO:0000256" key="7">
    <source>
        <dbReference type="ARBA" id="ARBA00022741"/>
    </source>
</evidence>
<keyword evidence="15" id="KW-0325">Glycoprotein</keyword>
<dbReference type="GO" id="GO:0009134">
    <property type="term" value="P:nucleoside diphosphate catabolic process"/>
    <property type="evidence" value="ECO:0007669"/>
    <property type="project" value="TreeGrafter"/>
</dbReference>
<dbReference type="PANTHER" id="PTHR11782:SF33">
    <property type="entry name" value="ECTONUCLEOSIDE TRIPHOSPHATE DIPHOSPHOHYDROLASE 2"/>
    <property type="match status" value="1"/>
</dbReference>
<feature type="compositionally biased region" description="Gly residues" evidence="19">
    <location>
        <begin position="19"/>
        <end position="31"/>
    </location>
</feature>
<feature type="binding site" evidence="17">
    <location>
        <begin position="296"/>
        <end position="300"/>
    </location>
    <ligand>
        <name>ATP</name>
        <dbReference type="ChEBI" id="CHEBI:30616"/>
    </ligand>
</feature>
<evidence type="ECO:0000256" key="13">
    <source>
        <dbReference type="ARBA" id="ARBA00023136"/>
    </source>
</evidence>
<dbReference type="FunFam" id="3.30.420.40:FF:000068">
    <property type="entry name" value="Ectonucleoside triphosphate diphosphohydrolase 1"/>
    <property type="match status" value="1"/>
</dbReference>
<evidence type="ECO:0000256" key="20">
    <source>
        <dbReference type="SAM" id="Phobius"/>
    </source>
</evidence>
<evidence type="ECO:0000313" key="21">
    <source>
        <dbReference type="Ensembl" id="ENSCHIP00010010280.1"/>
    </source>
</evidence>